<evidence type="ECO:0000313" key="2">
    <source>
        <dbReference type="Proteomes" id="UP000627205"/>
    </source>
</evidence>
<sequence>MPDSGTVCVYFVASPLQYLAARCIARQIEKGARQVLVWYKPGLKSVIVPDEWDACTYMPWPRWEPMPGPFGRLRQLRANIRMVAALVGRCDNLILHSAVFDTESINYFLRALPAMSGARSMHARILPDGLISTRRYQLNLHKRIAQRVRGLRRLAAPELVYSRFKGDRIGSDADFVDRIYVLPGLPNEYPASKTVVLPPLVDIRDVSDDVLVSRDARARRALVVGQPLVDKGHMNEADAARTTMEIHDYLVEQGITDVDYKAHPKDDGFGLRHPDYRLIEPSGALESYLASTPYDLVLGVRSTTLLFARQIYPASTKVIGFGWARIRFKSPKEKDDMTKTFLACGVELR</sequence>
<protein>
    <submittedName>
        <fullName evidence="1">Uncharacterized protein</fullName>
    </submittedName>
</protein>
<proteinExistence type="predicted"/>
<comment type="caution">
    <text evidence="1">The sequence shown here is derived from an EMBL/GenBank/DDBJ whole genome shotgun (WGS) entry which is preliminary data.</text>
</comment>
<dbReference type="AlphaFoldDB" id="A0A8J3F749"/>
<gene>
    <name evidence="1" type="ORF">GCM10011430_23750</name>
</gene>
<name>A0A8J3F749_9BURK</name>
<keyword evidence="2" id="KW-1185">Reference proteome</keyword>
<dbReference type="Pfam" id="PF07388">
    <property type="entry name" value="A-2_8-polyST"/>
    <property type="match status" value="1"/>
</dbReference>
<reference evidence="1" key="2">
    <citation type="submission" date="2020-09" db="EMBL/GenBank/DDBJ databases">
        <authorList>
            <person name="Sun Q."/>
            <person name="Sedlacek I."/>
        </authorList>
    </citation>
    <scope>NUCLEOTIDE SEQUENCE</scope>
    <source>
        <strain evidence="1">CCM 7664</strain>
    </source>
</reference>
<reference evidence="1" key="1">
    <citation type="journal article" date="2014" name="Int. J. Syst. Evol. Microbiol.">
        <title>Complete genome sequence of Corynebacterium casei LMG S-19264T (=DSM 44701T), isolated from a smear-ripened cheese.</title>
        <authorList>
            <consortium name="US DOE Joint Genome Institute (JGI-PGF)"/>
            <person name="Walter F."/>
            <person name="Albersmeier A."/>
            <person name="Kalinowski J."/>
            <person name="Ruckert C."/>
        </authorList>
    </citation>
    <scope>NUCLEOTIDE SEQUENCE</scope>
    <source>
        <strain evidence="1">CCM 7664</strain>
    </source>
</reference>
<dbReference type="Proteomes" id="UP000627205">
    <property type="component" value="Unassembled WGS sequence"/>
</dbReference>
<evidence type="ECO:0000313" key="1">
    <source>
        <dbReference type="EMBL" id="GGI55201.1"/>
    </source>
</evidence>
<dbReference type="EMBL" id="BMDP01000003">
    <property type="protein sequence ID" value="GGI55201.1"/>
    <property type="molecule type" value="Genomic_DNA"/>
</dbReference>
<dbReference type="RefSeq" id="WP_188422014.1">
    <property type="nucleotide sequence ID" value="NZ_BMDP01000003.1"/>
</dbReference>
<dbReference type="InterPro" id="IPR010866">
    <property type="entry name" value="A-2_8-polyST"/>
</dbReference>
<organism evidence="1 2">
    <name type="scientific">Oxalicibacterium solurbis</name>
    <dbReference type="NCBI Taxonomy" id="69280"/>
    <lineage>
        <taxon>Bacteria</taxon>
        <taxon>Pseudomonadati</taxon>
        <taxon>Pseudomonadota</taxon>
        <taxon>Betaproteobacteria</taxon>
        <taxon>Burkholderiales</taxon>
        <taxon>Oxalobacteraceae</taxon>
        <taxon>Oxalicibacterium</taxon>
    </lineage>
</organism>
<accession>A0A8J3F749</accession>